<proteinExistence type="inferred from homology"/>
<dbReference type="PROSITE" id="PS51257">
    <property type="entry name" value="PROKAR_LIPOPROTEIN"/>
    <property type="match status" value="1"/>
</dbReference>
<dbReference type="Pfam" id="PF01370">
    <property type="entry name" value="Epimerase"/>
    <property type="match status" value="1"/>
</dbReference>
<dbReference type="SUPFAM" id="SSF51735">
    <property type="entry name" value="NAD(P)-binding Rossmann-fold domains"/>
    <property type="match status" value="1"/>
</dbReference>
<evidence type="ECO:0000259" key="2">
    <source>
        <dbReference type="Pfam" id="PF01370"/>
    </source>
</evidence>
<dbReference type="PANTHER" id="PTHR43000">
    <property type="entry name" value="DTDP-D-GLUCOSE 4,6-DEHYDRATASE-RELATED"/>
    <property type="match status" value="1"/>
</dbReference>
<dbReference type="InterPro" id="IPR036291">
    <property type="entry name" value="NAD(P)-bd_dom_sf"/>
</dbReference>
<sequence>MKVLFIGGSGIISSACTALAVRRGIDLHVLNRGESTTRPLPPEVTVLRGDIRDPASARAALAGHTFDAVVDWVAFTPSHVLADIELFRGRTGQYVFISSASAYQTPPARLPVVESSPLRNPFWQYSRDKIACEDLLVQVYRDKGFPATIVRPSHTYDRTLVPFDGGWTAMARMRQGREVVIHGDGTSLWTLTHHEDFAKGFVPLLGHPRAIGDVFQITSDDVLTWNQIAEHMAAALGVTAKLVHVPSDAIAAADPEWGAGLLGDKTHSMVFDNSKLRSLVPDYVATIPFHAGAREIVAWFDEDPARQVIDERLDKVMDDLVARYRV</sequence>
<evidence type="ECO:0000313" key="4">
    <source>
        <dbReference type="Proteomes" id="UP001595912"/>
    </source>
</evidence>
<reference evidence="4" key="1">
    <citation type="journal article" date="2019" name="Int. J. Syst. Evol. Microbiol.">
        <title>The Global Catalogue of Microorganisms (GCM) 10K type strain sequencing project: providing services to taxonomists for standard genome sequencing and annotation.</title>
        <authorList>
            <consortium name="The Broad Institute Genomics Platform"/>
            <consortium name="The Broad Institute Genome Sequencing Center for Infectious Disease"/>
            <person name="Wu L."/>
            <person name="Ma J."/>
        </authorList>
    </citation>
    <scope>NUCLEOTIDE SEQUENCE [LARGE SCALE GENOMIC DNA]</scope>
    <source>
        <strain evidence="4">CGMCC 4.7152</strain>
    </source>
</reference>
<dbReference type="EMBL" id="JBHSIU010000010">
    <property type="protein sequence ID" value="MFC4997667.1"/>
    <property type="molecule type" value="Genomic_DNA"/>
</dbReference>
<organism evidence="3 4">
    <name type="scientific">Dactylosporangium cerinum</name>
    <dbReference type="NCBI Taxonomy" id="1434730"/>
    <lineage>
        <taxon>Bacteria</taxon>
        <taxon>Bacillati</taxon>
        <taxon>Actinomycetota</taxon>
        <taxon>Actinomycetes</taxon>
        <taxon>Micromonosporales</taxon>
        <taxon>Micromonosporaceae</taxon>
        <taxon>Dactylosporangium</taxon>
    </lineage>
</organism>
<keyword evidence="4" id="KW-1185">Reference proteome</keyword>
<evidence type="ECO:0000313" key="3">
    <source>
        <dbReference type="EMBL" id="MFC4997667.1"/>
    </source>
</evidence>
<dbReference type="Proteomes" id="UP001595912">
    <property type="component" value="Unassembled WGS sequence"/>
</dbReference>
<dbReference type="InterPro" id="IPR001509">
    <property type="entry name" value="Epimerase_deHydtase"/>
</dbReference>
<dbReference type="CDD" id="cd05265">
    <property type="entry name" value="SDR_a1"/>
    <property type="match status" value="1"/>
</dbReference>
<dbReference type="Gene3D" id="3.40.50.720">
    <property type="entry name" value="NAD(P)-binding Rossmann-like Domain"/>
    <property type="match status" value="1"/>
</dbReference>
<evidence type="ECO:0000256" key="1">
    <source>
        <dbReference type="ARBA" id="ARBA00007637"/>
    </source>
</evidence>
<protein>
    <submittedName>
        <fullName evidence="3">SDR family oxidoreductase</fullName>
    </submittedName>
</protein>
<dbReference type="RefSeq" id="WP_380113896.1">
    <property type="nucleotide sequence ID" value="NZ_JBHSIU010000010.1"/>
</dbReference>
<comment type="similarity">
    <text evidence="1">Belongs to the NAD(P)-dependent epimerase/dehydratase family.</text>
</comment>
<name>A0ABV9VNV9_9ACTN</name>
<gene>
    <name evidence="3" type="ORF">ACFPIJ_07500</name>
</gene>
<feature type="domain" description="NAD-dependent epimerase/dehydratase" evidence="2">
    <location>
        <begin position="4"/>
        <end position="217"/>
    </location>
</feature>
<accession>A0ABV9VNV9</accession>
<comment type="caution">
    <text evidence="3">The sequence shown here is derived from an EMBL/GenBank/DDBJ whole genome shotgun (WGS) entry which is preliminary data.</text>
</comment>